<dbReference type="EMBL" id="MHVL01000015">
    <property type="protein sequence ID" value="OHA93660.1"/>
    <property type="molecule type" value="Genomic_DNA"/>
</dbReference>
<organism evidence="2 3">
    <name type="scientific">Candidatus Zambryskibacteria bacterium RIFCSPHIGHO2_02_38_10.5</name>
    <dbReference type="NCBI Taxonomy" id="1802742"/>
    <lineage>
        <taxon>Bacteria</taxon>
        <taxon>Candidatus Zambryskiibacteriota</taxon>
    </lineage>
</organism>
<protein>
    <submittedName>
        <fullName evidence="2">Uncharacterized protein</fullName>
    </submittedName>
</protein>
<name>A0A1G2T8S2_9BACT</name>
<comment type="caution">
    <text evidence="2">The sequence shown here is derived from an EMBL/GenBank/DDBJ whole genome shotgun (WGS) entry which is preliminary data.</text>
</comment>
<keyword evidence="1" id="KW-0472">Membrane</keyword>
<evidence type="ECO:0000256" key="1">
    <source>
        <dbReference type="SAM" id="Phobius"/>
    </source>
</evidence>
<evidence type="ECO:0000313" key="3">
    <source>
        <dbReference type="Proteomes" id="UP000179264"/>
    </source>
</evidence>
<dbReference type="AlphaFoldDB" id="A0A1G2T8S2"/>
<dbReference type="Proteomes" id="UP000179264">
    <property type="component" value="Unassembled WGS sequence"/>
</dbReference>
<sequence length="65" mass="7234">MEKERVTGLFLAPLATDVFFSKIPLWFCFHPALIRSVFAFSNLFSETLFVFSLLIMAGGSGLSIT</sequence>
<proteinExistence type="predicted"/>
<keyword evidence="1" id="KW-1133">Transmembrane helix</keyword>
<accession>A0A1G2T8S2</accession>
<reference evidence="2 3" key="1">
    <citation type="journal article" date="2016" name="Nat. Commun.">
        <title>Thousands of microbial genomes shed light on interconnected biogeochemical processes in an aquifer system.</title>
        <authorList>
            <person name="Anantharaman K."/>
            <person name="Brown C.T."/>
            <person name="Hug L.A."/>
            <person name="Sharon I."/>
            <person name="Castelle C.J."/>
            <person name="Probst A.J."/>
            <person name="Thomas B.C."/>
            <person name="Singh A."/>
            <person name="Wilkins M.J."/>
            <person name="Karaoz U."/>
            <person name="Brodie E.L."/>
            <person name="Williams K.H."/>
            <person name="Hubbard S.S."/>
            <person name="Banfield J.F."/>
        </authorList>
    </citation>
    <scope>NUCLEOTIDE SEQUENCE [LARGE SCALE GENOMIC DNA]</scope>
</reference>
<gene>
    <name evidence="2" type="ORF">A2W58_02345</name>
</gene>
<evidence type="ECO:0000313" key="2">
    <source>
        <dbReference type="EMBL" id="OHA93660.1"/>
    </source>
</evidence>
<keyword evidence="1" id="KW-0812">Transmembrane</keyword>
<feature type="transmembrane region" description="Helical" evidence="1">
    <location>
        <begin position="37"/>
        <end position="57"/>
    </location>
</feature>